<sequence>MLERVRAIFDQWHRLQEVRQMSDRDLEDLGLTRWQMEQFARMPENVGERLLQMAQVFGLEPNEVQHAYSDYLELLDVCAHCGSLKACKRALADAEHLGPEDVHFCPNAPTYEEMARHSAH</sequence>
<comment type="caution">
    <text evidence="1">The sequence shown here is derived from an EMBL/GenBank/DDBJ whole genome shotgun (WGS) entry which is preliminary data.</text>
</comment>
<dbReference type="RefSeq" id="WP_107664600.1">
    <property type="nucleotide sequence ID" value="NZ_PZKG01000070.1"/>
</dbReference>
<evidence type="ECO:0000313" key="1">
    <source>
        <dbReference type="EMBL" id="PTE21003.1"/>
    </source>
</evidence>
<reference evidence="1 2" key="1">
    <citation type="submission" date="2018-03" db="EMBL/GenBank/DDBJ databases">
        <title>Cereibacter changlensis.</title>
        <authorList>
            <person name="Meyer T.E."/>
            <person name="Miller S."/>
            <person name="Lodha T."/>
            <person name="Gandham S."/>
            <person name="Chintalapati S."/>
            <person name="Chintalapati V.R."/>
        </authorList>
    </citation>
    <scope>NUCLEOTIDE SEQUENCE [LARGE SCALE GENOMIC DNA]</scope>
    <source>
        <strain evidence="1 2">JA139</strain>
    </source>
</reference>
<dbReference type="EMBL" id="PZKG01000070">
    <property type="protein sequence ID" value="PTE21003.1"/>
    <property type="molecule type" value="Genomic_DNA"/>
</dbReference>
<protein>
    <recommendedName>
        <fullName evidence="3">DUF1127 domain-containing protein</fullName>
    </recommendedName>
</protein>
<organism evidence="1 2">
    <name type="scientific">Cereibacter changlensis JA139</name>
    <dbReference type="NCBI Taxonomy" id="1188249"/>
    <lineage>
        <taxon>Bacteria</taxon>
        <taxon>Pseudomonadati</taxon>
        <taxon>Pseudomonadota</taxon>
        <taxon>Alphaproteobacteria</taxon>
        <taxon>Rhodobacterales</taxon>
        <taxon>Paracoccaceae</taxon>
        <taxon>Cereibacter</taxon>
    </lineage>
</organism>
<evidence type="ECO:0008006" key="3">
    <source>
        <dbReference type="Google" id="ProtNLM"/>
    </source>
</evidence>
<dbReference type="OrthoDB" id="7707449at2"/>
<accession>A0A2T4JTA5</accession>
<dbReference type="Proteomes" id="UP000241010">
    <property type="component" value="Unassembled WGS sequence"/>
</dbReference>
<dbReference type="AlphaFoldDB" id="A0A2T4JTA5"/>
<proteinExistence type="predicted"/>
<keyword evidence="2" id="KW-1185">Reference proteome</keyword>
<gene>
    <name evidence="1" type="ORF">C5F48_14415</name>
</gene>
<name>A0A2T4JTA5_9RHOB</name>
<evidence type="ECO:0000313" key="2">
    <source>
        <dbReference type="Proteomes" id="UP000241010"/>
    </source>
</evidence>